<dbReference type="Proteomes" id="UP000235672">
    <property type="component" value="Unassembled WGS sequence"/>
</dbReference>
<accession>A0A2J6PXZ1</accession>
<dbReference type="EMBL" id="KZ613491">
    <property type="protein sequence ID" value="PMD18895.1"/>
    <property type="molecule type" value="Genomic_DNA"/>
</dbReference>
<organism evidence="2 3">
    <name type="scientific">Hyaloscypha hepaticicola</name>
    <dbReference type="NCBI Taxonomy" id="2082293"/>
    <lineage>
        <taxon>Eukaryota</taxon>
        <taxon>Fungi</taxon>
        <taxon>Dikarya</taxon>
        <taxon>Ascomycota</taxon>
        <taxon>Pezizomycotina</taxon>
        <taxon>Leotiomycetes</taxon>
        <taxon>Helotiales</taxon>
        <taxon>Hyaloscyphaceae</taxon>
        <taxon>Hyaloscypha</taxon>
    </lineage>
</organism>
<keyword evidence="3" id="KW-1185">Reference proteome</keyword>
<evidence type="ECO:0000256" key="1">
    <source>
        <dbReference type="SAM" id="MobiDB-lite"/>
    </source>
</evidence>
<dbReference type="OrthoDB" id="3563901at2759"/>
<feature type="compositionally biased region" description="Polar residues" evidence="1">
    <location>
        <begin position="1"/>
        <end position="11"/>
    </location>
</feature>
<sequence length="99" mass="10923">MPLAKRTNQSPGGHHGRAQPYKSTPQEKGKWKATRGKTPNGVTEADWIQAFNRADDKIRKSLGKKKAAAARESGETRDAAIDDLIQRGMLAYNFVDTDV</sequence>
<feature type="region of interest" description="Disordered" evidence="1">
    <location>
        <begin position="1"/>
        <end position="44"/>
    </location>
</feature>
<gene>
    <name evidence="2" type="ORF">NA56DRAFT_208848</name>
</gene>
<proteinExistence type="predicted"/>
<protein>
    <submittedName>
        <fullName evidence="2">Uncharacterized protein</fullName>
    </submittedName>
</protein>
<evidence type="ECO:0000313" key="3">
    <source>
        <dbReference type="Proteomes" id="UP000235672"/>
    </source>
</evidence>
<reference evidence="2 3" key="1">
    <citation type="submission" date="2016-05" db="EMBL/GenBank/DDBJ databases">
        <title>A degradative enzymes factory behind the ericoid mycorrhizal symbiosis.</title>
        <authorList>
            <consortium name="DOE Joint Genome Institute"/>
            <person name="Martino E."/>
            <person name="Morin E."/>
            <person name="Grelet G."/>
            <person name="Kuo A."/>
            <person name="Kohler A."/>
            <person name="Daghino S."/>
            <person name="Barry K."/>
            <person name="Choi C."/>
            <person name="Cichocki N."/>
            <person name="Clum A."/>
            <person name="Copeland A."/>
            <person name="Hainaut M."/>
            <person name="Haridas S."/>
            <person name="Labutti K."/>
            <person name="Lindquist E."/>
            <person name="Lipzen A."/>
            <person name="Khouja H.-R."/>
            <person name="Murat C."/>
            <person name="Ohm R."/>
            <person name="Olson A."/>
            <person name="Spatafora J."/>
            <person name="Veneault-Fourrey C."/>
            <person name="Henrissat B."/>
            <person name="Grigoriev I."/>
            <person name="Martin F."/>
            <person name="Perotto S."/>
        </authorList>
    </citation>
    <scope>NUCLEOTIDE SEQUENCE [LARGE SCALE GENOMIC DNA]</scope>
    <source>
        <strain evidence="2 3">UAMH 7357</strain>
    </source>
</reference>
<evidence type="ECO:0000313" key="2">
    <source>
        <dbReference type="EMBL" id="PMD18895.1"/>
    </source>
</evidence>
<dbReference type="AlphaFoldDB" id="A0A2J6PXZ1"/>
<name>A0A2J6PXZ1_9HELO</name>